<feature type="transmembrane region" description="Helical" evidence="1">
    <location>
        <begin position="24"/>
        <end position="51"/>
    </location>
</feature>
<keyword evidence="1" id="KW-1133">Transmembrane helix</keyword>
<dbReference type="AlphaFoldDB" id="A0A437QA05"/>
<evidence type="ECO:0000259" key="2">
    <source>
        <dbReference type="Pfam" id="PF03413"/>
    </source>
</evidence>
<protein>
    <recommendedName>
        <fullName evidence="2">PepSY domain-containing protein</fullName>
    </recommendedName>
</protein>
<proteinExistence type="predicted"/>
<organism evidence="3 4">
    <name type="scientific">Neptunomonas marina</name>
    <dbReference type="NCBI Taxonomy" id="1815562"/>
    <lineage>
        <taxon>Bacteria</taxon>
        <taxon>Pseudomonadati</taxon>
        <taxon>Pseudomonadota</taxon>
        <taxon>Gammaproteobacteria</taxon>
        <taxon>Oceanospirillales</taxon>
        <taxon>Oceanospirillaceae</taxon>
        <taxon>Neptunomonas</taxon>
    </lineage>
</organism>
<keyword evidence="4" id="KW-1185">Reference proteome</keyword>
<dbReference type="Pfam" id="PF03929">
    <property type="entry name" value="PepSY_TM"/>
    <property type="match status" value="1"/>
</dbReference>
<feature type="transmembrane region" description="Helical" evidence="1">
    <location>
        <begin position="134"/>
        <end position="154"/>
    </location>
</feature>
<keyword evidence="1" id="KW-0812">Transmembrane</keyword>
<dbReference type="PANTHER" id="PTHR34219:SF8">
    <property type="entry name" value="PEPSY DOMAIN-CONTAINING PROTEIN"/>
    <property type="match status" value="1"/>
</dbReference>
<gene>
    <name evidence="3" type="ORF">EOE65_04990</name>
</gene>
<name>A0A437QA05_9GAMM</name>
<keyword evidence="1" id="KW-0472">Membrane</keyword>
<comment type="caution">
    <text evidence="3">The sequence shown here is derived from an EMBL/GenBank/DDBJ whole genome shotgun (WGS) entry which is preliminary data.</text>
</comment>
<dbReference type="EMBL" id="SACQ01000002">
    <property type="protein sequence ID" value="RVU31345.1"/>
    <property type="molecule type" value="Genomic_DNA"/>
</dbReference>
<feature type="transmembrane region" description="Helical" evidence="1">
    <location>
        <begin position="361"/>
        <end position="382"/>
    </location>
</feature>
<dbReference type="Proteomes" id="UP000282818">
    <property type="component" value="Unassembled WGS sequence"/>
</dbReference>
<dbReference type="InterPro" id="IPR005625">
    <property type="entry name" value="PepSY-ass_TM"/>
</dbReference>
<feature type="transmembrane region" description="Helical" evidence="1">
    <location>
        <begin position="161"/>
        <end position="184"/>
    </location>
</feature>
<sequence length="570" mass="63939">MTIAVNPETQPKVSRRRRKLSLQYSAYFIHSLMGLKLTLLLTVVLLSGALATVQQEIDWLLYDEMRAQVQQERLGAGELLDKLQAAYPDNGMFFFRTAEDYPHLNAYARYIDNQGGWRQAWIDPYSGEVTGDTVLLTVGQFIGFLHATLFLPAIGNSVVNALGLLVLISLITGLIAVPKFWRYFLVWPRRGNLRVFLGDLHRLVGLWSLWIVLIIGVTGSWWFYQDPFVKYFGVPDVVAAHREAPVLEPSQLSELAVAGVPAALTAAQVVERVTAAYPDLQINVINPPEHNAEPYEVIGKRDEWLLSEWKGDRVFVHPYTGEIIATYTTAEFSPVQRFDLAMQPLHYGTWAHKSADITVKVIYLIGGLAMSFLAISGLIVTYKRVRRAAKKAQRYSLLRKRLLALWKVVRPWGGPMGVFKYFNLLALIGICYGTNVALTLSEQGTRGSGYLYAEQSVGPWQVSMNAVAGLLEKDLPPIRPGVSTVLNASLSSEALQQIQFIYANVGEPLALEEVEEFIHGPIGAKHMELEVPEQIDEETLLWVTAVDWQGQVYRRAWPLLPNGELTYKAQ</sequence>
<dbReference type="RefSeq" id="WP_127693203.1">
    <property type="nucleotide sequence ID" value="NZ_SACQ01000002.1"/>
</dbReference>
<evidence type="ECO:0000256" key="1">
    <source>
        <dbReference type="SAM" id="Phobius"/>
    </source>
</evidence>
<dbReference type="InterPro" id="IPR025711">
    <property type="entry name" value="PepSY"/>
</dbReference>
<feature type="domain" description="PepSY" evidence="2">
    <location>
        <begin position="264"/>
        <end position="326"/>
    </location>
</feature>
<evidence type="ECO:0000313" key="4">
    <source>
        <dbReference type="Proteomes" id="UP000282818"/>
    </source>
</evidence>
<dbReference type="Pfam" id="PF03413">
    <property type="entry name" value="PepSY"/>
    <property type="match status" value="1"/>
</dbReference>
<feature type="transmembrane region" description="Helical" evidence="1">
    <location>
        <begin position="204"/>
        <end position="224"/>
    </location>
</feature>
<dbReference type="PANTHER" id="PTHR34219">
    <property type="entry name" value="IRON-REGULATED INNER MEMBRANE PROTEIN-RELATED"/>
    <property type="match status" value="1"/>
</dbReference>
<accession>A0A437QA05</accession>
<reference evidence="3 4" key="1">
    <citation type="submission" date="2019-01" db="EMBL/GenBank/DDBJ databases">
        <authorList>
            <person name="Chen W.-M."/>
        </authorList>
    </citation>
    <scope>NUCLEOTIDE SEQUENCE [LARGE SCALE GENOMIC DNA]</scope>
    <source>
        <strain evidence="3 4">HPM-16</strain>
    </source>
</reference>
<evidence type="ECO:0000313" key="3">
    <source>
        <dbReference type="EMBL" id="RVU31345.1"/>
    </source>
</evidence>